<feature type="transmembrane region" description="Helical" evidence="6">
    <location>
        <begin position="310"/>
        <end position="328"/>
    </location>
</feature>
<evidence type="ECO:0000256" key="5">
    <source>
        <dbReference type="ARBA" id="ARBA00023136"/>
    </source>
</evidence>
<dbReference type="InterPro" id="IPR020846">
    <property type="entry name" value="MFS_dom"/>
</dbReference>
<sequence length="405" mass="44456">MNMTAGKKTSILLMVLLLFATQACTDIFLSGLPVMAKEFGEPMSVMNLTISSYNYSQAFFVLFIGVVSDLRGRRSTILICLLLHILATIWIALSSSISLMIVMRVVQAMGSAAVYIVLRLIIKDTMDKKAQIHATGLLVVGLVLSPILAPVVGAWIINLSNWRNCFWAIAIFELPLFAWALATIKETNNKQQEFRASFSFKSHFRSYYLILKDGYFLSLALIVGSAFAAFYAFISISSYLYMDQYGIKDTNYAYVFIGIALSYLLGNRVMSKLNANNSPPQKIIGIGIYVSLLGTALILAELLIKDRLVTIALITLGTCLLRLATALINPPVQVVVTNHFLEKGSHALGLLTCIQYSFAAIGTMVVSGLPFLPSGNFMLSTFVFIALSCVGYVFASKKTLSMQLS</sequence>
<feature type="transmembrane region" description="Helical" evidence="6">
    <location>
        <begin position="166"/>
        <end position="184"/>
    </location>
</feature>
<keyword evidence="5 6" id="KW-0472">Membrane</keyword>
<keyword evidence="4 6" id="KW-1133">Transmembrane helix</keyword>
<dbReference type="Proteomes" id="UP001221208">
    <property type="component" value="Unassembled WGS sequence"/>
</dbReference>
<evidence type="ECO:0000259" key="7">
    <source>
        <dbReference type="PROSITE" id="PS50850"/>
    </source>
</evidence>
<feature type="transmembrane region" description="Helical" evidence="6">
    <location>
        <begin position="49"/>
        <end position="68"/>
    </location>
</feature>
<dbReference type="Gene3D" id="1.20.1720.10">
    <property type="entry name" value="Multidrug resistance protein D"/>
    <property type="match status" value="1"/>
</dbReference>
<feature type="transmembrane region" description="Helical" evidence="6">
    <location>
        <begin position="75"/>
        <end position="93"/>
    </location>
</feature>
<organism evidence="8 9">
    <name type="scientific">Janthinobacterium fluminis</name>
    <dbReference type="NCBI Taxonomy" id="2987524"/>
    <lineage>
        <taxon>Bacteria</taxon>
        <taxon>Pseudomonadati</taxon>
        <taxon>Pseudomonadota</taxon>
        <taxon>Betaproteobacteria</taxon>
        <taxon>Burkholderiales</taxon>
        <taxon>Oxalobacteraceae</taxon>
        <taxon>Janthinobacterium</taxon>
    </lineage>
</organism>
<evidence type="ECO:0000256" key="6">
    <source>
        <dbReference type="SAM" id="Phobius"/>
    </source>
</evidence>
<evidence type="ECO:0000313" key="8">
    <source>
        <dbReference type="EMBL" id="MDC8759601.1"/>
    </source>
</evidence>
<keyword evidence="3 6" id="KW-0812">Transmembrane</keyword>
<dbReference type="Pfam" id="PF07690">
    <property type="entry name" value="MFS_1"/>
    <property type="match status" value="1"/>
</dbReference>
<comment type="caution">
    <text evidence="8">The sequence shown here is derived from an EMBL/GenBank/DDBJ whole genome shotgun (WGS) entry which is preliminary data.</text>
</comment>
<proteinExistence type="predicted"/>
<protein>
    <submittedName>
        <fullName evidence="8">MFS transporter</fullName>
    </submittedName>
</protein>
<feature type="transmembrane region" description="Helical" evidence="6">
    <location>
        <begin position="215"/>
        <end position="240"/>
    </location>
</feature>
<feature type="transmembrane region" description="Helical" evidence="6">
    <location>
        <begin position="252"/>
        <end position="271"/>
    </location>
</feature>
<feature type="transmembrane region" description="Helical" evidence="6">
    <location>
        <begin position="348"/>
        <end position="371"/>
    </location>
</feature>
<gene>
    <name evidence="8" type="ORF">OIK44_18615</name>
</gene>
<evidence type="ECO:0000256" key="4">
    <source>
        <dbReference type="ARBA" id="ARBA00022989"/>
    </source>
</evidence>
<name>A0ABT5K3P4_9BURK</name>
<dbReference type="RefSeq" id="WP_273672847.1">
    <property type="nucleotide sequence ID" value="NZ_JAQQXR010000007.1"/>
</dbReference>
<evidence type="ECO:0000256" key="2">
    <source>
        <dbReference type="ARBA" id="ARBA00022448"/>
    </source>
</evidence>
<dbReference type="EMBL" id="JAQQXR010000007">
    <property type="protein sequence ID" value="MDC8759601.1"/>
    <property type="molecule type" value="Genomic_DNA"/>
</dbReference>
<dbReference type="InterPro" id="IPR036259">
    <property type="entry name" value="MFS_trans_sf"/>
</dbReference>
<feature type="transmembrane region" description="Helical" evidence="6">
    <location>
        <begin position="377"/>
        <end position="395"/>
    </location>
</feature>
<feature type="domain" description="Major facilitator superfamily (MFS) profile" evidence="7">
    <location>
        <begin position="10"/>
        <end position="398"/>
    </location>
</feature>
<evidence type="ECO:0000256" key="3">
    <source>
        <dbReference type="ARBA" id="ARBA00022692"/>
    </source>
</evidence>
<dbReference type="SUPFAM" id="SSF103473">
    <property type="entry name" value="MFS general substrate transporter"/>
    <property type="match status" value="1"/>
</dbReference>
<dbReference type="InterPro" id="IPR011701">
    <property type="entry name" value="MFS"/>
</dbReference>
<feature type="transmembrane region" description="Helical" evidence="6">
    <location>
        <begin position="134"/>
        <end position="160"/>
    </location>
</feature>
<dbReference type="PROSITE" id="PS50850">
    <property type="entry name" value="MFS"/>
    <property type="match status" value="1"/>
</dbReference>
<feature type="transmembrane region" description="Helical" evidence="6">
    <location>
        <begin position="283"/>
        <end position="304"/>
    </location>
</feature>
<keyword evidence="9" id="KW-1185">Reference proteome</keyword>
<evidence type="ECO:0000313" key="9">
    <source>
        <dbReference type="Proteomes" id="UP001221208"/>
    </source>
</evidence>
<reference evidence="8 9" key="1">
    <citation type="submission" date="2022-10" db="EMBL/GenBank/DDBJ databases">
        <title>Janthinobacterium sp. hw3 Genome sequencing.</title>
        <authorList>
            <person name="Park S."/>
        </authorList>
    </citation>
    <scope>NUCLEOTIDE SEQUENCE [LARGE SCALE GENOMIC DNA]</scope>
    <source>
        <strain evidence="9">hw3</strain>
    </source>
</reference>
<comment type="subcellular location">
    <subcellularLocation>
        <location evidence="1">Membrane</location>
        <topology evidence="1">Multi-pass membrane protein</topology>
    </subcellularLocation>
</comment>
<feature type="transmembrane region" description="Helical" evidence="6">
    <location>
        <begin position="99"/>
        <end position="122"/>
    </location>
</feature>
<dbReference type="PANTHER" id="PTHR23502:SF132">
    <property type="entry name" value="POLYAMINE TRANSPORTER 2-RELATED"/>
    <property type="match status" value="1"/>
</dbReference>
<dbReference type="PROSITE" id="PS51257">
    <property type="entry name" value="PROKAR_LIPOPROTEIN"/>
    <property type="match status" value="1"/>
</dbReference>
<evidence type="ECO:0000256" key="1">
    <source>
        <dbReference type="ARBA" id="ARBA00004141"/>
    </source>
</evidence>
<accession>A0ABT5K3P4</accession>
<keyword evidence="2" id="KW-0813">Transport</keyword>
<dbReference type="PANTHER" id="PTHR23502">
    <property type="entry name" value="MAJOR FACILITATOR SUPERFAMILY"/>
    <property type="match status" value="1"/>
</dbReference>